<dbReference type="InterPro" id="IPR033116">
    <property type="entry name" value="TRYPSIN_SER"/>
</dbReference>
<dbReference type="PROSITE" id="PS00135">
    <property type="entry name" value="TRYPSIN_SER"/>
    <property type="match status" value="1"/>
</dbReference>
<dbReference type="PANTHER" id="PTHR24276:SF98">
    <property type="entry name" value="FI18310P1-RELATED"/>
    <property type="match status" value="1"/>
</dbReference>
<dbReference type="GeneID" id="27691161"/>
<evidence type="ECO:0000256" key="2">
    <source>
        <dbReference type="ARBA" id="ARBA00023157"/>
    </source>
</evidence>
<keyword evidence="3" id="KW-0645">Protease</keyword>
<keyword evidence="3" id="KW-0378">Hydrolase</keyword>
<proteinExistence type="inferred from homology"/>
<feature type="signal peptide" evidence="4">
    <location>
        <begin position="1"/>
        <end position="20"/>
    </location>
</feature>
<dbReference type="SMART" id="SM00020">
    <property type="entry name" value="Tryp_SPc"/>
    <property type="match status" value="1"/>
</dbReference>
<dbReference type="EMBL" id="KQ257467">
    <property type="protein sequence ID" value="KNC96771.1"/>
    <property type="molecule type" value="Genomic_DNA"/>
</dbReference>
<evidence type="ECO:0000313" key="7">
    <source>
        <dbReference type="Proteomes" id="UP000053201"/>
    </source>
</evidence>
<evidence type="ECO:0000259" key="5">
    <source>
        <dbReference type="PROSITE" id="PS50240"/>
    </source>
</evidence>
<dbReference type="VEuPathDB" id="FungiDB:SPPG_07978"/>
<dbReference type="GO" id="GO:0006508">
    <property type="term" value="P:proteolysis"/>
    <property type="evidence" value="ECO:0007669"/>
    <property type="project" value="UniProtKB-KW"/>
</dbReference>
<dbReference type="PANTHER" id="PTHR24276">
    <property type="entry name" value="POLYSERASE-RELATED"/>
    <property type="match status" value="1"/>
</dbReference>
<comment type="similarity">
    <text evidence="1">Belongs to the peptidase S1 family.</text>
</comment>
<dbReference type="SUPFAM" id="SSF50494">
    <property type="entry name" value="Trypsin-like serine proteases"/>
    <property type="match status" value="1"/>
</dbReference>
<evidence type="ECO:0000313" key="6">
    <source>
        <dbReference type="EMBL" id="KNC96771.1"/>
    </source>
</evidence>
<dbReference type="InterPro" id="IPR001314">
    <property type="entry name" value="Peptidase_S1A"/>
</dbReference>
<dbReference type="FunFam" id="2.40.10.10:FF:000002">
    <property type="entry name" value="Transmembrane protease serine"/>
    <property type="match status" value="1"/>
</dbReference>
<accession>A0A0L0H7A2</accession>
<dbReference type="Proteomes" id="UP000053201">
    <property type="component" value="Unassembled WGS sequence"/>
</dbReference>
<dbReference type="RefSeq" id="XP_016604811.1">
    <property type="nucleotide sequence ID" value="XM_016756130.1"/>
</dbReference>
<dbReference type="OrthoDB" id="6380398at2759"/>
<dbReference type="InterPro" id="IPR009003">
    <property type="entry name" value="Peptidase_S1_PA"/>
</dbReference>
<dbReference type="InterPro" id="IPR001254">
    <property type="entry name" value="Trypsin_dom"/>
</dbReference>
<dbReference type="GO" id="GO:0004252">
    <property type="term" value="F:serine-type endopeptidase activity"/>
    <property type="evidence" value="ECO:0007669"/>
    <property type="project" value="InterPro"/>
</dbReference>
<evidence type="ECO:0000256" key="4">
    <source>
        <dbReference type="SAM" id="SignalP"/>
    </source>
</evidence>
<dbReference type="CDD" id="cd00190">
    <property type="entry name" value="Tryp_SPc"/>
    <property type="match status" value="1"/>
</dbReference>
<dbReference type="PRINTS" id="PR00722">
    <property type="entry name" value="CHYMOTRYPSIN"/>
</dbReference>
<dbReference type="AlphaFoldDB" id="A0A0L0H7A2"/>
<keyword evidence="2" id="KW-1015">Disulfide bond</keyword>
<dbReference type="Gene3D" id="2.40.10.10">
    <property type="entry name" value="Trypsin-like serine proteases"/>
    <property type="match status" value="1"/>
</dbReference>
<name>A0A0L0H7A2_SPIPD</name>
<dbReference type="eggNOG" id="KOG3627">
    <property type="taxonomic scope" value="Eukaryota"/>
</dbReference>
<protein>
    <recommendedName>
        <fullName evidence="5">Peptidase S1 domain-containing protein</fullName>
    </recommendedName>
</protein>
<reference evidence="6 7" key="1">
    <citation type="submission" date="2009-08" db="EMBL/GenBank/DDBJ databases">
        <title>The Genome Sequence of Spizellomyces punctatus strain DAOM BR117.</title>
        <authorList>
            <consortium name="The Broad Institute Genome Sequencing Platform"/>
            <person name="Russ C."/>
            <person name="Cuomo C."/>
            <person name="Shea T."/>
            <person name="Young S.K."/>
            <person name="Zeng Q."/>
            <person name="Koehrsen M."/>
            <person name="Haas B."/>
            <person name="Borodovsky M."/>
            <person name="Guigo R."/>
            <person name="Alvarado L."/>
            <person name="Berlin A."/>
            <person name="Bochicchio J."/>
            <person name="Borenstein D."/>
            <person name="Chapman S."/>
            <person name="Chen Z."/>
            <person name="Engels R."/>
            <person name="Freedman E."/>
            <person name="Gellesch M."/>
            <person name="Goldberg J."/>
            <person name="Griggs A."/>
            <person name="Gujja S."/>
            <person name="Heiman D."/>
            <person name="Hepburn T."/>
            <person name="Howarth C."/>
            <person name="Jen D."/>
            <person name="Larson L."/>
            <person name="Lewis B."/>
            <person name="Mehta T."/>
            <person name="Park D."/>
            <person name="Pearson M."/>
            <person name="Roberts A."/>
            <person name="Saif S."/>
            <person name="Shenoy N."/>
            <person name="Sisk P."/>
            <person name="Stolte C."/>
            <person name="Sykes S."/>
            <person name="Thomson T."/>
            <person name="Walk T."/>
            <person name="White J."/>
            <person name="Yandava C."/>
            <person name="Burger G."/>
            <person name="Gray M.W."/>
            <person name="Holland P.W.H."/>
            <person name="King N."/>
            <person name="Lang F.B.F."/>
            <person name="Roger A.J."/>
            <person name="Ruiz-Trillo I."/>
            <person name="Lander E."/>
            <person name="Nusbaum C."/>
        </authorList>
    </citation>
    <scope>NUCLEOTIDE SEQUENCE [LARGE SCALE GENOMIC DNA]</scope>
    <source>
        <strain evidence="6 7">DAOM BR117</strain>
    </source>
</reference>
<evidence type="ECO:0000256" key="1">
    <source>
        <dbReference type="ARBA" id="ARBA00007664"/>
    </source>
</evidence>
<dbReference type="PROSITE" id="PS00134">
    <property type="entry name" value="TRYPSIN_HIS"/>
    <property type="match status" value="1"/>
</dbReference>
<dbReference type="InParanoid" id="A0A0L0H7A2"/>
<dbReference type="Pfam" id="PF00089">
    <property type="entry name" value="Trypsin"/>
    <property type="match status" value="1"/>
</dbReference>
<dbReference type="OMA" id="WGFRIAD"/>
<sequence>MAPLNTYLTAALLAAPAVMGGVIPQQTPPPASIVGGDDTSPFAYNWIAFAQYNGGQFCGGSMIAPNIYLTAAHCSPALIGIPVASTTVHTHRWDKSKTPSAEKGIVFSVSKVINHPQYSASLDKNDIAIWVLKQKSNFGSTLETVKYGNGAPTAGTKVKIAGWGLTEDGNDNSDANILQEATVPVVSQADCAKAYSASKITATNICAAFPQGGVDTCQGDSGGPLFVQTASGYSVEGVTSWGEGCAVKGKPGVYTKVEAYKSWIQGIISQNQA</sequence>
<organism evidence="6 7">
    <name type="scientific">Spizellomyces punctatus (strain DAOM BR117)</name>
    <dbReference type="NCBI Taxonomy" id="645134"/>
    <lineage>
        <taxon>Eukaryota</taxon>
        <taxon>Fungi</taxon>
        <taxon>Fungi incertae sedis</taxon>
        <taxon>Chytridiomycota</taxon>
        <taxon>Chytridiomycota incertae sedis</taxon>
        <taxon>Chytridiomycetes</taxon>
        <taxon>Spizellomycetales</taxon>
        <taxon>Spizellomycetaceae</taxon>
        <taxon>Spizellomyces</taxon>
    </lineage>
</organism>
<dbReference type="InterPro" id="IPR043504">
    <property type="entry name" value="Peptidase_S1_PA_chymotrypsin"/>
</dbReference>
<dbReference type="PROSITE" id="PS50240">
    <property type="entry name" value="TRYPSIN_DOM"/>
    <property type="match status" value="1"/>
</dbReference>
<dbReference type="InterPro" id="IPR018114">
    <property type="entry name" value="TRYPSIN_HIS"/>
</dbReference>
<dbReference type="InterPro" id="IPR050430">
    <property type="entry name" value="Peptidase_S1"/>
</dbReference>
<keyword evidence="3" id="KW-0720">Serine protease</keyword>
<dbReference type="STRING" id="645134.A0A0L0H7A2"/>
<feature type="chain" id="PRO_5005539837" description="Peptidase S1 domain-containing protein" evidence="4">
    <location>
        <begin position="21"/>
        <end position="273"/>
    </location>
</feature>
<feature type="domain" description="Peptidase S1" evidence="5">
    <location>
        <begin position="33"/>
        <end position="269"/>
    </location>
</feature>
<keyword evidence="4" id="KW-0732">Signal</keyword>
<dbReference type="FunFam" id="2.40.10.10:FF:000068">
    <property type="entry name" value="transmembrane protease serine 2"/>
    <property type="match status" value="1"/>
</dbReference>
<gene>
    <name evidence="6" type="ORF">SPPG_07978</name>
</gene>
<keyword evidence="7" id="KW-1185">Reference proteome</keyword>
<evidence type="ECO:0000256" key="3">
    <source>
        <dbReference type="RuleBase" id="RU363034"/>
    </source>
</evidence>